<organism evidence="1 2">
    <name type="scientific">Hondaea fermentalgiana</name>
    <dbReference type="NCBI Taxonomy" id="2315210"/>
    <lineage>
        <taxon>Eukaryota</taxon>
        <taxon>Sar</taxon>
        <taxon>Stramenopiles</taxon>
        <taxon>Bigyra</taxon>
        <taxon>Labyrinthulomycetes</taxon>
        <taxon>Thraustochytrida</taxon>
        <taxon>Thraustochytriidae</taxon>
        <taxon>Hondaea</taxon>
    </lineage>
</organism>
<evidence type="ECO:0000313" key="2">
    <source>
        <dbReference type="Proteomes" id="UP000241890"/>
    </source>
</evidence>
<comment type="caution">
    <text evidence="1">The sequence shown here is derived from an EMBL/GenBank/DDBJ whole genome shotgun (WGS) entry which is preliminary data.</text>
</comment>
<sequence>MRNEDTNSVVVAQTMTDDEDATGVPVADVQGDLGADGVVYTPLGSEPLSLVLTIGTIASGAYAIQDLVLAIPGSDRRSTLP</sequence>
<protein>
    <submittedName>
        <fullName evidence="1">Uncharacterized protein</fullName>
    </submittedName>
</protein>
<gene>
    <name evidence="1" type="ORF">FCC1311_064102</name>
</gene>
<accession>A0A2R5GH31</accession>
<dbReference type="AlphaFoldDB" id="A0A2R5GH31"/>
<dbReference type="InParanoid" id="A0A2R5GH31"/>
<dbReference type="EMBL" id="BEYU01000072">
    <property type="protein sequence ID" value="GBG30190.1"/>
    <property type="molecule type" value="Genomic_DNA"/>
</dbReference>
<evidence type="ECO:0000313" key="1">
    <source>
        <dbReference type="EMBL" id="GBG30190.1"/>
    </source>
</evidence>
<dbReference type="Proteomes" id="UP000241890">
    <property type="component" value="Unassembled WGS sequence"/>
</dbReference>
<keyword evidence="2" id="KW-1185">Reference proteome</keyword>
<name>A0A2R5GH31_9STRA</name>
<proteinExistence type="predicted"/>
<reference evidence="1 2" key="1">
    <citation type="submission" date="2017-12" db="EMBL/GenBank/DDBJ databases">
        <title>Sequencing, de novo assembly and annotation of complete genome of a new Thraustochytrid species, strain FCC1311.</title>
        <authorList>
            <person name="Sedici K."/>
            <person name="Godart F."/>
            <person name="Aiese Cigliano R."/>
            <person name="Sanseverino W."/>
            <person name="Barakat M."/>
            <person name="Ortet P."/>
            <person name="Marechal E."/>
            <person name="Cagnac O."/>
            <person name="Amato A."/>
        </authorList>
    </citation>
    <scope>NUCLEOTIDE SEQUENCE [LARGE SCALE GENOMIC DNA]</scope>
</reference>